<dbReference type="PROSITE" id="PS51750">
    <property type="entry name" value="BRO_N"/>
    <property type="match status" value="1"/>
</dbReference>
<dbReference type="SMART" id="SM01040">
    <property type="entry name" value="Bro-N"/>
    <property type="match status" value="1"/>
</dbReference>
<dbReference type="Pfam" id="PF02498">
    <property type="entry name" value="Bro-N"/>
    <property type="match status" value="1"/>
</dbReference>
<reference evidence="2 3" key="1">
    <citation type="submission" date="2019-08" db="EMBL/GenBank/DDBJ databases">
        <title>In-depth cultivation of the pig gut microbiome towards novel bacterial diversity and tailored functional studies.</title>
        <authorList>
            <person name="Wylensek D."/>
            <person name="Hitch T.C.A."/>
            <person name="Clavel T."/>
        </authorList>
    </citation>
    <scope>NUCLEOTIDE SEQUENCE [LARGE SCALE GENOMIC DNA]</scope>
    <source>
        <strain evidence="2 3">Oil-RF-744-WCA-WT-10</strain>
    </source>
</reference>
<evidence type="ECO:0000313" key="3">
    <source>
        <dbReference type="Proteomes" id="UP000483362"/>
    </source>
</evidence>
<keyword evidence="3" id="KW-1185">Reference proteome</keyword>
<sequence>MAHSCASKTHLTAGSGTPLFVPHVKQFLLMSNYKIFSNAQFGEIRVRAGSVPLFCLVDLCRAMGFYNPSSVKKSFKTGDVVMLRCETAGTQRAKRNMNFVTETAVAQLINKESNRDLTAFREWMNTEVIPQSRTAEEPVSMIERDDVMAVIEGTAIQIDKLTKRIAKLEQRFNVQPTQRVVVSSNPQTSTIADYVETNHIPIGRKEHSYYSVVARSVCRIRGIDVDVVVVNNKTVNAYPVDVLVEVFKDFNPA</sequence>
<protein>
    <recommendedName>
        <fullName evidence="1">Bro-N domain-containing protein</fullName>
    </recommendedName>
</protein>
<organism evidence="2 3">
    <name type="scientific">Sodaliphilus pleomorphus</name>
    <dbReference type="NCBI Taxonomy" id="2606626"/>
    <lineage>
        <taxon>Bacteria</taxon>
        <taxon>Pseudomonadati</taxon>
        <taxon>Bacteroidota</taxon>
        <taxon>Bacteroidia</taxon>
        <taxon>Bacteroidales</taxon>
        <taxon>Muribaculaceae</taxon>
        <taxon>Sodaliphilus</taxon>
    </lineage>
</organism>
<dbReference type="EMBL" id="VULT01000004">
    <property type="protein sequence ID" value="MSS16790.1"/>
    <property type="molecule type" value="Genomic_DNA"/>
</dbReference>
<accession>A0A6L5X8X7</accession>
<proteinExistence type="predicted"/>
<dbReference type="AlphaFoldDB" id="A0A6L5X8X7"/>
<dbReference type="InterPro" id="IPR003497">
    <property type="entry name" value="BRO_N_domain"/>
</dbReference>
<name>A0A6L5X8X7_9BACT</name>
<comment type="caution">
    <text evidence="2">The sequence shown here is derived from an EMBL/GenBank/DDBJ whole genome shotgun (WGS) entry which is preliminary data.</text>
</comment>
<evidence type="ECO:0000259" key="1">
    <source>
        <dbReference type="PROSITE" id="PS51750"/>
    </source>
</evidence>
<gene>
    <name evidence="2" type="ORF">FYJ29_03280</name>
</gene>
<feature type="domain" description="Bro-N" evidence="1">
    <location>
        <begin position="30"/>
        <end position="136"/>
    </location>
</feature>
<evidence type="ECO:0000313" key="2">
    <source>
        <dbReference type="EMBL" id="MSS16790.1"/>
    </source>
</evidence>
<dbReference type="Proteomes" id="UP000483362">
    <property type="component" value="Unassembled WGS sequence"/>
</dbReference>